<keyword evidence="3" id="KW-1185">Reference proteome</keyword>
<evidence type="ECO:0000313" key="2">
    <source>
        <dbReference type="EMBL" id="KAK7366741.1"/>
    </source>
</evidence>
<protein>
    <submittedName>
        <fullName evidence="2">Uncharacterized protein</fullName>
    </submittedName>
</protein>
<dbReference type="Proteomes" id="UP001374584">
    <property type="component" value="Unassembled WGS sequence"/>
</dbReference>
<comment type="caution">
    <text evidence="2">The sequence shown here is derived from an EMBL/GenBank/DDBJ whole genome shotgun (WGS) entry which is preliminary data.</text>
</comment>
<feature type="region of interest" description="Disordered" evidence="1">
    <location>
        <begin position="1"/>
        <end position="70"/>
    </location>
</feature>
<name>A0AAN9RBV2_PHACN</name>
<evidence type="ECO:0000313" key="3">
    <source>
        <dbReference type="Proteomes" id="UP001374584"/>
    </source>
</evidence>
<sequence length="70" mass="7819">MGGGCYCCTEDPPESSTPSPQPSQPRPSRPPRPPRSPRPSRPPRSPLPPRPPRQDVLSSLRRTFKDNYIV</sequence>
<proteinExistence type="predicted"/>
<dbReference type="EMBL" id="JAYMYR010000004">
    <property type="protein sequence ID" value="KAK7366741.1"/>
    <property type="molecule type" value="Genomic_DNA"/>
</dbReference>
<gene>
    <name evidence="2" type="ORF">VNO80_08738</name>
</gene>
<organism evidence="2 3">
    <name type="scientific">Phaseolus coccineus</name>
    <name type="common">Scarlet runner bean</name>
    <name type="synonym">Phaseolus multiflorus</name>
    <dbReference type="NCBI Taxonomy" id="3886"/>
    <lineage>
        <taxon>Eukaryota</taxon>
        <taxon>Viridiplantae</taxon>
        <taxon>Streptophyta</taxon>
        <taxon>Embryophyta</taxon>
        <taxon>Tracheophyta</taxon>
        <taxon>Spermatophyta</taxon>
        <taxon>Magnoliopsida</taxon>
        <taxon>eudicotyledons</taxon>
        <taxon>Gunneridae</taxon>
        <taxon>Pentapetalae</taxon>
        <taxon>rosids</taxon>
        <taxon>fabids</taxon>
        <taxon>Fabales</taxon>
        <taxon>Fabaceae</taxon>
        <taxon>Papilionoideae</taxon>
        <taxon>50 kb inversion clade</taxon>
        <taxon>NPAAA clade</taxon>
        <taxon>indigoferoid/millettioid clade</taxon>
        <taxon>Phaseoleae</taxon>
        <taxon>Phaseolus</taxon>
    </lineage>
</organism>
<evidence type="ECO:0000256" key="1">
    <source>
        <dbReference type="SAM" id="MobiDB-lite"/>
    </source>
</evidence>
<dbReference type="AlphaFoldDB" id="A0AAN9RBV2"/>
<feature type="compositionally biased region" description="Pro residues" evidence="1">
    <location>
        <begin position="19"/>
        <end position="51"/>
    </location>
</feature>
<accession>A0AAN9RBV2</accession>
<reference evidence="2 3" key="1">
    <citation type="submission" date="2024-01" db="EMBL/GenBank/DDBJ databases">
        <title>The genomes of 5 underutilized Papilionoideae crops provide insights into root nodulation and disease resistanc.</title>
        <authorList>
            <person name="Jiang F."/>
        </authorList>
    </citation>
    <scope>NUCLEOTIDE SEQUENCE [LARGE SCALE GENOMIC DNA]</scope>
    <source>
        <strain evidence="2">JINMINGXINNONG_FW02</strain>
        <tissue evidence="2">Leaves</tissue>
    </source>
</reference>